<keyword evidence="3 4" id="KW-0687">Ribonucleoprotein</keyword>
<evidence type="ECO:0000313" key="5">
    <source>
        <dbReference type="EMBL" id="KAL1546074.1"/>
    </source>
</evidence>
<dbReference type="GO" id="GO:0005840">
    <property type="term" value="C:ribosome"/>
    <property type="evidence" value="ECO:0007669"/>
    <property type="project" value="UniProtKB-KW"/>
</dbReference>
<comment type="caution">
    <text evidence="5">The sequence shown here is derived from an EMBL/GenBank/DDBJ whole genome shotgun (WGS) entry which is preliminary data.</text>
</comment>
<accession>A0ABD1GQ25</accession>
<evidence type="ECO:0000256" key="3">
    <source>
        <dbReference type="ARBA" id="ARBA00023274"/>
    </source>
</evidence>
<evidence type="ECO:0000256" key="1">
    <source>
        <dbReference type="ARBA" id="ARBA00007803"/>
    </source>
</evidence>
<dbReference type="GO" id="GO:1990904">
    <property type="term" value="C:ribonucleoprotein complex"/>
    <property type="evidence" value="ECO:0007669"/>
    <property type="project" value="UniProtKB-KW"/>
</dbReference>
<dbReference type="PANTHER" id="PTHR10965">
    <property type="entry name" value="60S RIBOSOMAL PROTEIN L38"/>
    <property type="match status" value="1"/>
</dbReference>
<evidence type="ECO:0000256" key="4">
    <source>
        <dbReference type="RuleBase" id="RU003445"/>
    </source>
</evidence>
<dbReference type="EMBL" id="JBEAFC010000008">
    <property type="protein sequence ID" value="KAL1546074.1"/>
    <property type="molecule type" value="Genomic_DNA"/>
</dbReference>
<dbReference type="PANTHER" id="PTHR10965:SF0">
    <property type="entry name" value="LARGE RIBOSOMAL SUBUNIT PROTEIN EL38"/>
    <property type="match status" value="1"/>
</dbReference>
<keyword evidence="6" id="KW-1185">Reference proteome</keyword>
<name>A0ABD1GQ25_SALDI</name>
<organism evidence="5 6">
    <name type="scientific">Salvia divinorum</name>
    <name type="common">Maria pastora</name>
    <name type="synonym">Diviner's sage</name>
    <dbReference type="NCBI Taxonomy" id="28513"/>
    <lineage>
        <taxon>Eukaryota</taxon>
        <taxon>Viridiplantae</taxon>
        <taxon>Streptophyta</taxon>
        <taxon>Embryophyta</taxon>
        <taxon>Tracheophyta</taxon>
        <taxon>Spermatophyta</taxon>
        <taxon>Magnoliopsida</taxon>
        <taxon>eudicotyledons</taxon>
        <taxon>Gunneridae</taxon>
        <taxon>Pentapetalae</taxon>
        <taxon>asterids</taxon>
        <taxon>lamiids</taxon>
        <taxon>Lamiales</taxon>
        <taxon>Lamiaceae</taxon>
        <taxon>Nepetoideae</taxon>
        <taxon>Mentheae</taxon>
        <taxon>Salviinae</taxon>
        <taxon>Salvia</taxon>
        <taxon>Salvia subgen. Calosphace</taxon>
    </lineage>
</organism>
<evidence type="ECO:0000256" key="2">
    <source>
        <dbReference type="ARBA" id="ARBA00022980"/>
    </source>
</evidence>
<dbReference type="Proteomes" id="UP001567538">
    <property type="component" value="Unassembled WGS sequence"/>
</dbReference>
<comment type="similarity">
    <text evidence="1 4">Belongs to the eukaryotic ribosomal protein eL38 family.</text>
</comment>
<gene>
    <name evidence="5" type="ORF">AAHA92_22726</name>
</gene>
<keyword evidence="2 4" id="KW-0689">Ribosomal protein</keyword>
<reference evidence="5 6" key="1">
    <citation type="submission" date="2024-06" db="EMBL/GenBank/DDBJ databases">
        <title>A chromosome level genome sequence of Diviner's sage (Salvia divinorum).</title>
        <authorList>
            <person name="Ford S.A."/>
            <person name="Ro D.-K."/>
            <person name="Ness R.W."/>
            <person name="Phillips M.A."/>
        </authorList>
    </citation>
    <scope>NUCLEOTIDE SEQUENCE [LARGE SCALE GENOMIC DNA]</scope>
    <source>
        <strain evidence="5">SAF-2024a</strain>
        <tissue evidence="5">Leaf</tissue>
    </source>
</reference>
<dbReference type="Pfam" id="PF01781">
    <property type="entry name" value="Ribosomal_L38e"/>
    <property type="match status" value="1"/>
</dbReference>
<evidence type="ECO:0000313" key="6">
    <source>
        <dbReference type="Proteomes" id="UP001567538"/>
    </source>
</evidence>
<sequence length="71" mass="7839">MKPKKSKDVVKLKVQCSKYLYTLCVFDSKKAKKLKHSLPPSAFPYKLAHPVHNLTTIADFISSAAVTPPPG</sequence>
<dbReference type="InterPro" id="IPR038464">
    <property type="entry name" value="Ribosomal_eL38_sf"/>
</dbReference>
<protein>
    <submittedName>
        <fullName evidence="5">60S ribosomal protein L38</fullName>
    </submittedName>
</protein>
<dbReference type="AlphaFoldDB" id="A0ABD1GQ25"/>
<dbReference type="Gene3D" id="3.30.720.90">
    <property type="match status" value="1"/>
</dbReference>
<proteinExistence type="inferred from homology"/>
<dbReference type="InterPro" id="IPR002675">
    <property type="entry name" value="Ribosomal_eL38"/>
</dbReference>